<comment type="subunit">
    <text evidence="1">Component of the mitochondrial contact site and cristae organizing system (MICOS) complex.</text>
</comment>
<dbReference type="GeneID" id="59343392"/>
<dbReference type="PANTHER" id="PTHR28268:SF1">
    <property type="entry name" value="MICOS SUBUNIT MIC26"/>
    <property type="match status" value="1"/>
</dbReference>
<dbReference type="OrthoDB" id="2399148at2759"/>
<reference evidence="2" key="1">
    <citation type="submission" date="2020-05" db="EMBL/GenBank/DDBJ databases">
        <title>Mycena genomes resolve the evolution of fungal bioluminescence.</title>
        <authorList>
            <person name="Tsai I.J."/>
        </authorList>
    </citation>
    <scope>NUCLEOTIDE SEQUENCE</scope>
    <source>
        <strain evidence="2">171206Taipei</strain>
    </source>
</reference>
<dbReference type="EMBL" id="JACAZF010000003">
    <property type="protein sequence ID" value="KAF7310311.1"/>
    <property type="molecule type" value="Genomic_DNA"/>
</dbReference>
<dbReference type="RefSeq" id="XP_037223761.1">
    <property type="nucleotide sequence ID" value="XM_037360876.1"/>
</dbReference>
<dbReference type="InterPro" id="IPR033181">
    <property type="entry name" value="Mic26_fungi"/>
</dbReference>
<organism evidence="2 3">
    <name type="scientific">Mycena indigotica</name>
    <dbReference type="NCBI Taxonomy" id="2126181"/>
    <lineage>
        <taxon>Eukaryota</taxon>
        <taxon>Fungi</taxon>
        <taxon>Dikarya</taxon>
        <taxon>Basidiomycota</taxon>
        <taxon>Agaricomycotina</taxon>
        <taxon>Agaricomycetes</taxon>
        <taxon>Agaricomycetidae</taxon>
        <taxon>Agaricales</taxon>
        <taxon>Marasmiineae</taxon>
        <taxon>Mycenaceae</taxon>
        <taxon>Mycena</taxon>
    </lineage>
</organism>
<dbReference type="PANTHER" id="PTHR28268">
    <property type="entry name" value="MICOS SUBUNIT MIC26"/>
    <property type="match status" value="1"/>
</dbReference>
<proteinExistence type="predicted"/>
<name>A0A8H6T3D7_9AGAR</name>
<comment type="subcellular location">
    <subcellularLocation>
        <location evidence="1">Mitochondrion inner membrane</location>
    </subcellularLocation>
</comment>
<keyword evidence="1" id="KW-0999">Mitochondrion inner membrane</keyword>
<dbReference type="GO" id="GO:0061617">
    <property type="term" value="C:MICOS complex"/>
    <property type="evidence" value="ECO:0007669"/>
    <property type="project" value="UniProtKB-UniRule"/>
</dbReference>
<dbReference type="InterPro" id="IPR019166">
    <property type="entry name" value="MIC26/MIC27"/>
</dbReference>
<evidence type="ECO:0000313" key="3">
    <source>
        <dbReference type="Proteomes" id="UP000636479"/>
    </source>
</evidence>
<evidence type="ECO:0000313" key="2">
    <source>
        <dbReference type="EMBL" id="KAF7310311.1"/>
    </source>
</evidence>
<dbReference type="GO" id="GO:0042407">
    <property type="term" value="P:cristae formation"/>
    <property type="evidence" value="ECO:0007669"/>
    <property type="project" value="InterPro"/>
</dbReference>
<comment type="function">
    <text evidence="1">Component of the MICOS complex, a large protein complex of the mitochondrial inner membrane that plays crucial roles in the maintenance of crista junctions, inner membrane architecture, and formation of contact sites to the outer membrane.</text>
</comment>
<comment type="caution">
    <text evidence="2">The sequence shown here is derived from an EMBL/GenBank/DDBJ whole genome shotgun (WGS) entry which is preliminary data.</text>
</comment>
<keyword evidence="1" id="KW-0496">Mitochondrion</keyword>
<dbReference type="Pfam" id="PF09769">
    <property type="entry name" value="ApoO"/>
    <property type="match status" value="1"/>
</dbReference>
<dbReference type="GO" id="GO:0044284">
    <property type="term" value="C:mitochondrial crista junction"/>
    <property type="evidence" value="ECO:0007669"/>
    <property type="project" value="TreeGrafter"/>
</dbReference>
<keyword evidence="1" id="KW-0472">Membrane</keyword>
<protein>
    <recommendedName>
        <fullName evidence="1">MICOS complex subunit</fullName>
    </recommendedName>
</protein>
<dbReference type="AlphaFoldDB" id="A0A8H6T3D7"/>
<gene>
    <name evidence="2" type="ORF">MIND_00405200</name>
</gene>
<dbReference type="Proteomes" id="UP000636479">
    <property type="component" value="Unassembled WGS sequence"/>
</dbReference>
<sequence>MSGSGTPSPSKLSIYPDSPRDTLLLDTPSALEHHIRAARLAATGQVNAAHEQVQGLVSRWIGVENRVETRIKSLLPADERLVPGILYVGVAFLSGAILARHRSLPLRVILPPTFGVAAATHFNPKLTSNIRRYASDLEDEYTPGLAHTHEIGKAHTAMGWEMLKERVKSASETTKGGVTAALQKVQETTGLKLTEALGVAKEVEKRAETVVEEKLEEVKERLV</sequence>
<evidence type="ECO:0000256" key="1">
    <source>
        <dbReference type="RuleBase" id="RU363021"/>
    </source>
</evidence>
<keyword evidence="3" id="KW-1185">Reference proteome</keyword>
<accession>A0A8H6T3D7</accession>